<proteinExistence type="predicted"/>
<dbReference type="Proteomes" id="UP000291124">
    <property type="component" value="Chromosome"/>
</dbReference>
<feature type="domain" description="DUF4349" evidence="2">
    <location>
        <begin position="79"/>
        <end position="285"/>
    </location>
</feature>
<evidence type="ECO:0000313" key="3">
    <source>
        <dbReference type="EMBL" id="QBN19214.1"/>
    </source>
</evidence>
<evidence type="ECO:0000313" key="4">
    <source>
        <dbReference type="Proteomes" id="UP000291124"/>
    </source>
</evidence>
<dbReference type="KEGG" id="fnk:E1750_10505"/>
<evidence type="ECO:0000256" key="1">
    <source>
        <dbReference type="SAM" id="Phobius"/>
    </source>
</evidence>
<keyword evidence="4" id="KW-1185">Reference proteome</keyword>
<keyword evidence="1" id="KW-1133">Transmembrane helix</keyword>
<dbReference type="RefSeq" id="WP_133276733.1">
    <property type="nucleotide sequence ID" value="NZ_CP037933.1"/>
</dbReference>
<protein>
    <submittedName>
        <fullName evidence="3">DUF4349 domain-containing protein</fullName>
    </submittedName>
</protein>
<keyword evidence="1" id="KW-0812">Transmembrane</keyword>
<gene>
    <name evidence="3" type="ORF">E1750_10505</name>
</gene>
<feature type="transmembrane region" description="Helical" evidence="1">
    <location>
        <begin position="264"/>
        <end position="285"/>
    </location>
</feature>
<dbReference type="AlphaFoldDB" id="A0A4P6YEG2"/>
<name>A0A4P6YEG2_9FLAO</name>
<organism evidence="3 4">
    <name type="scientific">Flavobacterium nackdongense</name>
    <dbReference type="NCBI Taxonomy" id="2547394"/>
    <lineage>
        <taxon>Bacteria</taxon>
        <taxon>Pseudomonadati</taxon>
        <taxon>Bacteroidota</taxon>
        <taxon>Flavobacteriia</taxon>
        <taxon>Flavobacteriales</taxon>
        <taxon>Flavobacteriaceae</taxon>
        <taxon>Flavobacterium</taxon>
    </lineage>
</organism>
<dbReference type="PROSITE" id="PS51257">
    <property type="entry name" value="PROKAR_LIPOPROTEIN"/>
    <property type="match status" value="1"/>
</dbReference>
<dbReference type="EMBL" id="CP037933">
    <property type="protein sequence ID" value="QBN19214.1"/>
    <property type="molecule type" value="Genomic_DNA"/>
</dbReference>
<sequence length="294" mass="33069">MKNIFFLFVFIVSFSSCKKAEEAPDQMIVADAYADAKDEISVNENLNVPPPPPPNVDHVKFVKPVVANADEVAAEKIQQKIIKTGDIKFETNDLGATYNQMITAVKKHNAIIQNDTEGKDYGSIFRKIIVRVPSKNFDGFLSDISKGVSYFDNKEISSQDVTEEYIDIDARLKAKKVLEARYLELLKKANKVSEMLEIEAQLSAIREEIEAKEGQLRYMQSQISMSTITIEFYKTVADEAGATISYGSKIWNAISSGFNSISSFFIGLLSIWPFLIILAAAVYFIRKRFKKKTT</sequence>
<reference evidence="4" key="1">
    <citation type="submission" date="2019-03" db="EMBL/GenBank/DDBJ databases">
        <title>Flavobacterium sp.</title>
        <authorList>
            <person name="Kim H."/>
        </authorList>
    </citation>
    <scope>NUCLEOTIDE SEQUENCE [LARGE SCALE GENOMIC DNA]</scope>
    <source>
        <strain evidence="4">GS13</strain>
    </source>
</reference>
<keyword evidence="1" id="KW-0472">Membrane</keyword>
<dbReference type="Pfam" id="PF14257">
    <property type="entry name" value="DUF4349"/>
    <property type="match status" value="1"/>
</dbReference>
<dbReference type="InterPro" id="IPR025645">
    <property type="entry name" value="DUF4349"/>
</dbReference>
<dbReference type="OrthoDB" id="5381491at2"/>
<accession>A0A4P6YEG2</accession>
<evidence type="ECO:0000259" key="2">
    <source>
        <dbReference type="Pfam" id="PF14257"/>
    </source>
</evidence>